<proteinExistence type="predicted"/>
<name>A0A9W9NBE2_PENCI</name>
<dbReference type="SUPFAM" id="SSF50129">
    <property type="entry name" value="GroES-like"/>
    <property type="match status" value="1"/>
</dbReference>
<dbReference type="Proteomes" id="UP001147733">
    <property type="component" value="Unassembled WGS sequence"/>
</dbReference>
<sequence>MNDSGANLGNLPQLERDGITAIGTYPFPGPEALVPGSDGAGIAEEVGEGVSEWKPGDRALANFTQDHIAGRLTPKTLLSQLGGEIQGLLGEYFNFSSDWNCQTVLLQGTGGVSMFGLQIAHAAGA</sequence>
<dbReference type="GeneID" id="81389684"/>
<organism evidence="2 3">
    <name type="scientific">Penicillium citrinum</name>
    <dbReference type="NCBI Taxonomy" id="5077"/>
    <lineage>
        <taxon>Eukaryota</taxon>
        <taxon>Fungi</taxon>
        <taxon>Dikarya</taxon>
        <taxon>Ascomycota</taxon>
        <taxon>Pezizomycotina</taxon>
        <taxon>Eurotiomycetes</taxon>
        <taxon>Eurotiomycetidae</taxon>
        <taxon>Eurotiales</taxon>
        <taxon>Aspergillaceae</taxon>
        <taxon>Penicillium</taxon>
    </lineage>
</organism>
<dbReference type="Pfam" id="PF08240">
    <property type="entry name" value="ADH_N"/>
    <property type="match status" value="1"/>
</dbReference>
<dbReference type="OrthoDB" id="3509362at2759"/>
<gene>
    <name evidence="2" type="ORF">N7469_011612</name>
</gene>
<reference evidence="2" key="2">
    <citation type="journal article" date="2023" name="IMA Fungus">
        <title>Comparative genomic study of the Penicillium genus elucidates a diverse pangenome and 15 lateral gene transfer events.</title>
        <authorList>
            <person name="Petersen C."/>
            <person name="Sorensen T."/>
            <person name="Nielsen M.R."/>
            <person name="Sondergaard T.E."/>
            <person name="Sorensen J.L."/>
            <person name="Fitzpatrick D.A."/>
            <person name="Frisvad J.C."/>
            <person name="Nielsen K.L."/>
        </authorList>
    </citation>
    <scope>NUCLEOTIDE SEQUENCE</scope>
    <source>
        <strain evidence="2">IBT 23319</strain>
    </source>
</reference>
<dbReference type="EMBL" id="JAPQKT010000011">
    <property type="protein sequence ID" value="KAJ5216747.1"/>
    <property type="molecule type" value="Genomic_DNA"/>
</dbReference>
<evidence type="ECO:0000259" key="1">
    <source>
        <dbReference type="Pfam" id="PF08240"/>
    </source>
</evidence>
<dbReference type="Gene3D" id="3.90.180.10">
    <property type="entry name" value="Medium-chain alcohol dehydrogenases, catalytic domain"/>
    <property type="match status" value="1"/>
</dbReference>
<dbReference type="PANTHER" id="PTHR45033">
    <property type="match status" value="1"/>
</dbReference>
<accession>A0A9W9NBE2</accession>
<dbReference type="InterPro" id="IPR052711">
    <property type="entry name" value="Zinc_ADH-like"/>
</dbReference>
<comment type="caution">
    <text evidence="2">The sequence shown here is derived from an EMBL/GenBank/DDBJ whole genome shotgun (WGS) entry which is preliminary data.</text>
</comment>
<reference evidence="2" key="1">
    <citation type="submission" date="2022-11" db="EMBL/GenBank/DDBJ databases">
        <authorList>
            <person name="Petersen C."/>
        </authorList>
    </citation>
    <scope>NUCLEOTIDE SEQUENCE</scope>
    <source>
        <strain evidence="2">IBT 23319</strain>
    </source>
</reference>
<protein>
    <recommendedName>
        <fullName evidence="1">Alcohol dehydrogenase-like N-terminal domain-containing protein</fullName>
    </recommendedName>
</protein>
<dbReference type="AlphaFoldDB" id="A0A9W9NBE2"/>
<evidence type="ECO:0000313" key="3">
    <source>
        <dbReference type="Proteomes" id="UP001147733"/>
    </source>
</evidence>
<dbReference type="RefSeq" id="XP_056495026.1">
    <property type="nucleotide sequence ID" value="XM_056650517.1"/>
</dbReference>
<dbReference type="PANTHER" id="PTHR45033:SF2">
    <property type="entry name" value="ZINC-TYPE ALCOHOL DEHYDROGENASE-LIKE PROTEIN C1773.06C"/>
    <property type="match status" value="1"/>
</dbReference>
<evidence type="ECO:0000313" key="2">
    <source>
        <dbReference type="EMBL" id="KAJ5216747.1"/>
    </source>
</evidence>
<feature type="domain" description="Alcohol dehydrogenase-like N-terminal" evidence="1">
    <location>
        <begin position="23"/>
        <end position="99"/>
    </location>
</feature>
<dbReference type="InterPro" id="IPR013154">
    <property type="entry name" value="ADH-like_N"/>
</dbReference>
<keyword evidence="3" id="KW-1185">Reference proteome</keyword>
<dbReference type="InterPro" id="IPR011032">
    <property type="entry name" value="GroES-like_sf"/>
</dbReference>